<evidence type="ECO:0008006" key="3">
    <source>
        <dbReference type="Google" id="ProtNLM"/>
    </source>
</evidence>
<dbReference type="EMBL" id="DXBB01000059">
    <property type="protein sequence ID" value="HIZ72754.1"/>
    <property type="molecule type" value="Genomic_DNA"/>
</dbReference>
<evidence type="ECO:0000313" key="2">
    <source>
        <dbReference type="Proteomes" id="UP000824102"/>
    </source>
</evidence>
<comment type="caution">
    <text evidence="1">The sequence shown here is derived from an EMBL/GenBank/DDBJ whole genome shotgun (WGS) entry which is preliminary data.</text>
</comment>
<reference evidence="1" key="2">
    <citation type="submission" date="2021-04" db="EMBL/GenBank/DDBJ databases">
        <authorList>
            <person name="Gilroy R."/>
        </authorList>
    </citation>
    <scope>NUCLEOTIDE SEQUENCE</scope>
    <source>
        <strain evidence="1">ChiW7-2402</strain>
    </source>
</reference>
<dbReference type="AlphaFoldDB" id="A0A9D2G449"/>
<protein>
    <recommendedName>
        <fullName evidence="3">Glycosyltransferase</fullName>
    </recommendedName>
</protein>
<gene>
    <name evidence="1" type="ORF">H9964_04155</name>
</gene>
<dbReference type="SUPFAM" id="SSF53756">
    <property type="entry name" value="UDP-Glycosyltransferase/glycogen phosphorylase"/>
    <property type="match status" value="1"/>
</dbReference>
<accession>A0A9D2G449</accession>
<dbReference type="Gene3D" id="3.40.50.2000">
    <property type="entry name" value="Glycogen Phosphorylase B"/>
    <property type="match status" value="1"/>
</dbReference>
<sequence length="368" mass="43925">MEEVDKMKVLIIGFSKIKYMPYINFYLNNVNSEKNEIHILYWNRDLKTDELSSEKGLTFHEFRQFQEDYEKRGKLISFLRFRNYTRKIINGEKFDFIIVLTTMPGILLSDLLITKYQGKYIFDYRDSTYERYKFFKAILNRLVNGSQITFVSSDGFRTLFSPKCKLKIITTHNLLADSLLHRDEKSKFGIQSKKIRIGHWGQIRNEEVNVCFIRALAGDDRFELHYYGREQRITLKLKEYAKNLNADNVYFHGGYIPEDRYKFVRETDIIHNVFDSPNMMMAMSNKYYDGIIFRIPQICMEGSFMGNCARRAKVGFCCFPSMNNLADYIYQRYVEMDLNKFNLSCDTELKRVLEEYHRSEYLLQKTIE</sequence>
<proteinExistence type="predicted"/>
<dbReference type="Proteomes" id="UP000824102">
    <property type="component" value="Unassembled WGS sequence"/>
</dbReference>
<evidence type="ECO:0000313" key="1">
    <source>
        <dbReference type="EMBL" id="HIZ72754.1"/>
    </source>
</evidence>
<organism evidence="1 2">
    <name type="scientific">Candidatus Gallimonas intestinavium</name>
    <dbReference type="NCBI Taxonomy" id="2838603"/>
    <lineage>
        <taxon>Bacteria</taxon>
        <taxon>Bacillati</taxon>
        <taxon>Bacillota</taxon>
        <taxon>Clostridia</taxon>
        <taxon>Candidatus Gallimonas</taxon>
    </lineage>
</organism>
<name>A0A9D2G449_9FIRM</name>
<reference evidence="1" key="1">
    <citation type="journal article" date="2021" name="PeerJ">
        <title>Extensive microbial diversity within the chicken gut microbiome revealed by metagenomics and culture.</title>
        <authorList>
            <person name="Gilroy R."/>
            <person name="Ravi A."/>
            <person name="Getino M."/>
            <person name="Pursley I."/>
            <person name="Horton D.L."/>
            <person name="Alikhan N.F."/>
            <person name="Baker D."/>
            <person name="Gharbi K."/>
            <person name="Hall N."/>
            <person name="Watson M."/>
            <person name="Adriaenssens E.M."/>
            <person name="Foster-Nyarko E."/>
            <person name="Jarju S."/>
            <person name="Secka A."/>
            <person name="Antonio M."/>
            <person name="Oren A."/>
            <person name="Chaudhuri R.R."/>
            <person name="La Ragione R."/>
            <person name="Hildebrand F."/>
            <person name="Pallen M.J."/>
        </authorList>
    </citation>
    <scope>NUCLEOTIDE SEQUENCE</scope>
    <source>
        <strain evidence="1">ChiW7-2402</strain>
    </source>
</reference>